<gene>
    <name evidence="1" type="ORF">APZ42_015165</name>
</gene>
<accession>A0A162P8K5</accession>
<comment type="caution">
    <text evidence="1">The sequence shown here is derived from an EMBL/GenBank/DDBJ whole genome shotgun (WGS) entry which is preliminary data.</text>
</comment>
<keyword evidence="2" id="KW-1185">Reference proteome</keyword>
<dbReference type="Proteomes" id="UP000076858">
    <property type="component" value="Unassembled WGS sequence"/>
</dbReference>
<dbReference type="STRING" id="35525.A0A162P8K5"/>
<dbReference type="Pfam" id="PF04488">
    <property type="entry name" value="Gly_transf_sug"/>
    <property type="match status" value="1"/>
</dbReference>
<dbReference type="PANTHER" id="PTHR46830">
    <property type="entry name" value="TRANSFERASE, PUTATIVE-RELATED"/>
    <property type="match status" value="1"/>
</dbReference>
<dbReference type="OrthoDB" id="409543at2759"/>
<dbReference type="InterPro" id="IPR029044">
    <property type="entry name" value="Nucleotide-diphossugar_trans"/>
</dbReference>
<evidence type="ECO:0000313" key="1">
    <source>
        <dbReference type="EMBL" id="KZS18625.1"/>
    </source>
</evidence>
<sequence>MNYFQGIACLSLATFFSLLAGINYLPKFIEFVYSPPANLVFKANPTFFSVNQRYFLDFERFDNETGANKFIVPNIIHYIRLNKKSWSFVEYICLRSAYVNQRPDFIFIHTNIFDGFKGKYWKWIQEEPDLKLRLIVVPVQLPSEIFGQKLNPVWRIHHGSDLIRIQALMKYGGIFLDNDVYVVRNLDKYRKFEMTLGWPRNESLGTMVLLANKNARFLPLWLDNYRDYKADQWYYNAGDNPTASVLMKHPELVHREPKRLGVHFMLREMFQESDNFPWHEKLDTVHLLINHRSYLDMFYKDYRYFNERNILHYPFNFGEMARLVLNRQPAGNYTVSIQQ</sequence>
<dbReference type="Gene3D" id="3.90.550.20">
    <property type="match status" value="1"/>
</dbReference>
<dbReference type="EMBL" id="LRGB01000512">
    <property type="protein sequence ID" value="KZS18625.1"/>
    <property type="molecule type" value="Genomic_DNA"/>
</dbReference>
<dbReference type="AlphaFoldDB" id="A0A162P8K5"/>
<name>A0A162P8K5_9CRUS</name>
<protein>
    <recommendedName>
        <fullName evidence="3">Sulfotransferase sult</fullName>
    </recommendedName>
</protein>
<proteinExistence type="predicted"/>
<dbReference type="SUPFAM" id="SSF53448">
    <property type="entry name" value="Nucleotide-diphospho-sugar transferases"/>
    <property type="match status" value="1"/>
</dbReference>
<dbReference type="PANTHER" id="PTHR46830:SF1">
    <property type="entry name" value="ALPHA-1,4-N-ACETYLGLUCOSAMINYLTRANSFERASE"/>
    <property type="match status" value="1"/>
</dbReference>
<reference evidence="1 2" key="1">
    <citation type="submission" date="2016-03" db="EMBL/GenBank/DDBJ databases">
        <title>EvidentialGene: Evidence-directed Construction of Genes on Genomes.</title>
        <authorList>
            <person name="Gilbert D.G."/>
            <person name="Choi J.-H."/>
            <person name="Mockaitis K."/>
            <person name="Colbourne J."/>
            <person name="Pfrender M."/>
        </authorList>
    </citation>
    <scope>NUCLEOTIDE SEQUENCE [LARGE SCALE GENOMIC DNA]</scope>
    <source>
        <strain evidence="1 2">Xinb3</strain>
        <tissue evidence="1">Complete organism</tissue>
    </source>
</reference>
<evidence type="ECO:0008006" key="3">
    <source>
        <dbReference type="Google" id="ProtNLM"/>
    </source>
</evidence>
<evidence type="ECO:0000313" key="2">
    <source>
        <dbReference type="Proteomes" id="UP000076858"/>
    </source>
</evidence>
<dbReference type="InterPro" id="IPR007577">
    <property type="entry name" value="GlycoTrfase_DXD_sugar-bd_CS"/>
</dbReference>
<organism evidence="1 2">
    <name type="scientific">Daphnia magna</name>
    <dbReference type="NCBI Taxonomy" id="35525"/>
    <lineage>
        <taxon>Eukaryota</taxon>
        <taxon>Metazoa</taxon>
        <taxon>Ecdysozoa</taxon>
        <taxon>Arthropoda</taxon>
        <taxon>Crustacea</taxon>
        <taxon>Branchiopoda</taxon>
        <taxon>Diplostraca</taxon>
        <taxon>Cladocera</taxon>
        <taxon>Anomopoda</taxon>
        <taxon>Daphniidae</taxon>
        <taxon>Daphnia</taxon>
    </lineage>
</organism>